<dbReference type="InterPro" id="IPR000651">
    <property type="entry name" value="Ras-like_Gua-exchang_fac_N"/>
</dbReference>
<proteinExistence type="predicted"/>
<feature type="region of interest" description="Disordered" evidence="3">
    <location>
        <begin position="240"/>
        <end position="274"/>
    </location>
</feature>
<feature type="compositionally biased region" description="Polar residues" evidence="3">
    <location>
        <begin position="240"/>
        <end position="259"/>
    </location>
</feature>
<keyword evidence="1 2" id="KW-0344">Guanine-nucleotide releasing factor</keyword>
<dbReference type="SUPFAM" id="SSF48366">
    <property type="entry name" value="Ras GEF"/>
    <property type="match status" value="1"/>
</dbReference>
<dbReference type="SMART" id="SM00229">
    <property type="entry name" value="RasGEFN"/>
    <property type="match status" value="1"/>
</dbReference>
<feature type="region of interest" description="Disordered" evidence="3">
    <location>
        <begin position="290"/>
        <end position="434"/>
    </location>
</feature>
<reference evidence="6" key="1">
    <citation type="journal article" date="2014" name="Genome Announc.">
        <title>De novo whole-genome sequence and genome annotation of Lichtheimia ramosa.</title>
        <authorList>
            <person name="Linde J."/>
            <person name="Schwartze V."/>
            <person name="Binder U."/>
            <person name="Lass-Florl C."/>
            <person name="Voigt K."/>
            <person name="Horn F."/>
        </authorList>
    </citation>
    <scope>NUCLEOTIDE SEQUENCE</scope>
    <source>
        <strain evidence="6">JMRC FSU:6197</strain>
    </source>
</reference>
<accession>A0A077WWC0</accession>
<dbReference type="Gene3D" id="1.20.870.10">
    <property type="entry name" value="Son of sevenless (SoS) protein Chain: S domain 1"/>
    <property type="match status" value="1"/>
</dbReference>
<dbReference type="PROSITE" id="PS00720">
    <property type="entry name" value="RASGEF"/>
    <property type="match status" value="1"/>
</dbReference>
<dbReference type="CDD" id="cd06224">
    <property type="entry name" value="REM"/>
    <property type="match status" value="1"/>
</dbReference>
<feature type="region of interest" description="Disordered" evidence="3">
    <location>
        <begin position="169"/>
        <end position="227"/>
    </location>
</feature>
<evidence type="ECO:0000259" key="5">
    <source>
        <dbReference type="PROSITE" id="PS50212"/>
    </source>
</evidence>
<dbReference type="OrthoDB" id="546434at2759"/>
<feature type="domain" description="N-terminal Ras-GEF" evidence="5">
    <location>
        <begin position="503"/>
        <end position="627"/>
    </location>
</feature>
<name>A0A077WWC0_9FUNG</name>
<dbReference type="Pfam" id="PF00618">
    <property type="entry name" value="RasGEF_N"/>
    <property type="match status" value="1"/>
</dbReference>
<evidence type="ECO:0008006" key="7">
    <source>
        <dbReference type="Google" id="ProtNLM"/>
    </source>
</evidence>
<dbReference type="AlphaFoldDB" id="A0A077WWC0"/>
<protein>
    <recommendedName>
        <fullName evidence="7">Ras-GEF domain-containing protein</fullName>
    </recommendedName>
</protein>
<feature type="compositionally biased region" description="Polar residues" evidence="3">
    <location>
        <begin position="169"/>
        <end position="179"/>
    </location>
</feature>
<feature type="compositionally biased region" description="Polar residues" evidence="3">
    <location>
        <begin position="398"/>
        <end position="418"/>
    </location>
</feature>
<dbReference type="GO" id="GO:0005085">
    <property type="term" value="F:guanyl-nucleotide exchange factor activity"/>
    <property type="evidence" value="ECO:0007669"/>
    <property type="project" value="UniProtKB-KW"/>
</dbReference>
<dbReference type="PANTHER" id="PTHR23113">
    <property type="entry name" value="GUANINE NUCLEOTIDE EXCHANGE FACTOR"/>
    <property type="match status" value="1"/>
</dbReference>
<gene>
    <name evidence="6" type="ORF">LRAMOSA03581</name>
</gene>
<feature type="region of interest" description="Disordered" evidence="3">
    <location>
        <begin position="656"/>
        <end position="677"/>
    </location>
</feature>
<feature type="domain" description="Ras-GEF" evidence="4">
    <location>
        <begin position="720"/>
        <end position="966"/>
    </location>
</feature>
<dbReference type="PROSITE" id="PS50212">
    <property type="entry name" value="RASGEF_NTER"/>
    <property type="match status" value="1"/>
</dbReference>
<sequence length="993" mass="110812">MTSVAPNSSSTSIADTCLFDPTNHYQHTSDEQLLRSSLTHALQHRPSTPNDASHESTSKNGTNALKLLFSNRWGSHTPTPKKSRSLKDMFYTQLSNASISSHKQRKGSQDASIHDNESPMLDGYWSCSASIKERDDPQNGHVDSLSGVKAGGVTLSHLQPTCHETTMFKQPTYQPNNVDPTSSLPSPPPSAKNVSKMYHHHYHHPPPLARVPRSYQDHPMPPSSSEDTLVISASDVDLESSSYQHSSNDNLSISTSHPTGLTIDHHEQSRLPRSPSTLSAIHTEHAQPTFVSSQHDNPHVIPEDDIQQESSSHLAVPPPPPSSTIGGATRTLKHFRSESDLARLKNMFTPTSTKGRSTHDRHPRFHPQQQQSNFGLSSARMSPTGSNSTTSSNSTKTLVPQRTSSLRSSASTITVNSVNDKDSSSGAGDNHSWGLLRGLRKNYSSANLRQAAKEESLRETSLDSTSLYGYPLGKSISPNRHHDSTIHISENGHDVLIMESVSGKTEVVAGTQERLFARLADEGVQDLDYVDTYILNHSKFTSSADLLENLMARFHMETLPDNQHYSKRCIQVKVLNVISRWVKLQYFDFKKKGILQTRLEAFLNGDVERAGFSTEAKMIKDALNLQISKHSRRRHSLLAMSSHSLTSFGNNNNSISRGATPTCMASPPPQRRTSPTTGIFSFAQQSSHQPNNLTTPPTSPLSPIYNMPQDDTTSILLSTDSKYIARYLTLADFYLFKCITGYDYLNGLWRRQQNDEQAHDGCCYIDLMTKRANMLTHWIMHELLSIKGNKQRRTGLRRVIDIAKHCVEWNNYHTAMVITMGLASTPVQRMQDTWESLSSRDMNAYMSLQRLLDVSNNMSHYRQTFSKKVAKKTAAPAVPFFPLILKDLTFYMDGTPTMKQPTTDNDVPLINFVKFRAVTKFVQGILSHTHENYWFAGELDHLAFFPGMHQNEATYSSSTAGPLDPVAEAIEYRLRAVVDCYNDTGCHIYSSCI</sequence>
<dbReference type="PANTHER" id="PTHR23113:SF368">
    <property type="entry name" value="CELL DIVISION CONTROL PROTEIN 25"/>
    <property type="match status" value="1"/>
</dbReference>
<feature type="compositionally biased region" description="Low complexity" evidence="3">
    <location>
        <begin position="384"/>
        <end position="397"/>
    </location>
</feature>
<dbReference type="GO" id="GO:0007265">
    <property type="term" value="P:Ras protein signal transduction"/>
    <property type="evidence" value="ECO:0007669"/>
    <property type="project" value="TreeGrafter"/>
</dbReference>
<dbReference type="GO" id="GO:0005886">
    <property type="term" value="C:plasma membrane"/>
    <property type="evidence" value="ECO:0007669"/>
    <property type="project" value="TreeGrafter"/>
</dbReference>
<evidence type="ECO:0000256" key="3">
    <source>
        <dbReference type="SAM" id="MobiDB-lite"/>
    </source>
</evidence>
<dbReference type="InterPro" id="IPR008937">
    <property type="entry name" value="Ras-like_GEF"/>
</dbReference>
<dbReference type="Gene3D" id="1.10.840.10">
    <property type="entry name" value="Ras guanine-nucleotide exchange factors catalytic domain"/>
    <property type="match status" value="1"/>
</dbReference>
<evidence type="ECO:0000256" key="1">
    <source>
        <dbReference type="ARBA" id="ARBA00022658"/>
    </source>
</evidence>
<evidence type="ECO:0000256" key="2">
    <source>
        <dbReference type="PROSITE-ProRule" id="PRU00168"/>
    </source>
</evidence>
<dbReference type="InterPro" id="IPR019804">
    <property type="entry name" value="Ras_G-nucl-exch_fac_CS"/>
</dbReference>
<evidence type="ECO:0000259" key="4">
    <source>
        <dbReference type="PROSITE" id="PS50009"/>
    </source>
</evidence>
<organism evidence="6">
    <name type="scientific">Lichtheimia ramosa</name>
    <dbReference type="NCBI Taxonomy" id="688394"/>
    <lineage>
        <taxon>Eukaryota</taxon>
        <taxon>Fungi</taxon>
        <taxon>Fungi incertae sedis</taxon>
        <taxon>Mucoromycota</taxon>
        <taxon>Mucoromycotina</taxon>
        <taxon>Mucoromycetes</taxon>
        <taxon>Mucorales</taxon>
        <taxon>Lichtheimiaceae</taxon>
        <taxon>Lichtheimia</taxon>
    </lineage>
</organism>
<dbReference type="PROSITE" id="PS50009">
    <property type="entry name" value="RASGEF_CAT"/>
    <property type="match status" value="1"/>
</dbReference>
<dbReference type="Pfam" id="PF00617">
    <property type="entry name" value="RasGEF"/>
    <property type="match status" value="1"/>
</dbReference>
<dbReference type="EMBL" id="LK023346">
    <property type="protein sequence ID" value="CDS11318.1"/>
    <property type="molecule type" value="Genomic_DNA"/>
</dbReference>
<feature type="compositionally biased region" description="Polar residues" evidence="3">
    <location>
        <begin position="367"/>
        <end position="383"/>
    </location>
</feature>
<feature type="region of interest" description="Disordered" evidence="3">
    <location>
        <begin position="97"/>
        <end position="117"/>
    </location>
</feature>
<dbReference type="InterPro" id="IPR023578">
    <property type="entry name" value="Ras_GEF_dom_sf"/>
</dbReference>
<dbReference type="InterPro" id="IPR001895">
    <property type="entry name" value="RASGEF_cat_dom"/>
</dbReference>
<evidence type="ECO:0000313" key="6">
    <source>
        <dbReference type="EMBL" id="CDS11318.1"/>
    </source>
</evidence>
<dbReference type="SMART" id="SM00147">
    <property type="entry name" value="RasGEF"/>
    <property type="match status" value="1"/>
</dbReference>
<dbReference type="InterPro" id="IPR036964">
    <property type="entry name" value="RASGEF_cat_dom_sf"/>
</dbReference>